<dbReference type="EMBL" id="OC860232">
    <property type="protein sequence ID" value="CAD7628388.1"/>
    <property type="molecule type" value="Genomic_DNA"/>
</dbReference>
<feature type="transmembrane region" description="Helical" evidence="6">
    <location>
        <begin position="197"/>
        <end position="214"/>
    </location>
</feature>
<sequence>MAITLRDLLWKCAAICATYLAILPDRVTSYALLDIRQDEKAKLLHRLDSLNILAYTLLLILTVCTIWLFKWRRIQFLHETGLAIFYGLIVGAIIRYVGNESQVSHLSVIPEHNYTANNSQLIPPDALWIKFNVPVGDHNAMTPAPVVTNTSGPTPVGPTGTSVERYYAYVFKGELINRYDEKADRQISEKATFDPEIFFNIILPPIIFNAGYSLKRRFFFRNLGN</sequence>
<accession>A0A7R9KSP8</accession>
<evidence type="ECO:0000256" key="5">
    <source>
        <dbReference type="ARBA" id="ARBA00023065"/>
    </source>
</evidence>
<dbReference type="GO" id="GO:0015385">
    <property type="term" value="F:sodium:proton antiporter activity"/>
    <property type="evidence" value="ECO:0007669"/>
    <property type="project" value="InterPro"/>
</dbReference>
<feature type="transmembrane region" description="Helical" evidence="6">
    <location>
        <begin position="81"/>
        <end position="98"/>
    </location>
</feature>
<keyword evidence="8" id="KW-1185">Reference proteome</keyword>
<reference evidence="7" key="1">
    <citation type="submission" date="2020-11" db="EMBL/GenBank/DDBJ databases">
        <authorList>
            <person name="Tran Van P."/>
        </authorList>
    </citation>
    <scope>NUCLEOTIDE SEQUENCE</scope>
</reference>
<feature type="transmembrane region" description="Helical" evidence="6">
    <location>
        <begin position="52"/>
        <end position="69"/>
    </location>
</feature>
<dbReference type="PANTHER" id="PTHR10110:SF187">
    <property type="entry name" value="SODIUM_HYDROGEN EXCHANGER"/>
    <property type="match status" value="1"/>
</dbReference>
<organism evidence="7">
    <name type="scientific">Medioppia subpectinata</name>
    <dbReference type="NCBI Taxonomy" id="1979941"/>
    <lineage>
        <taxon>Eukaryota</taxon>
        <taxon>Metazoa</taxon>
        <taxon>Ecdysozoa</taxon>
        <taxon>Arthropoda</taxon>
        <taxon>Chelicerata</taxon>
        <taxon>Arachnida</taxon>
        <taxon>Acari</taxon>
        <taxon>Acariformes</taxon>
        <taxon>Sarcoptiformes</taxon>
        <taxon>Oribatida</taxon>
        <taxon>Brachypylina</taxon>
        <taxon>Oppioidea</taxon>
        <taxon>Oppiidae</taxon>
        <taxon>Medioppia</taxon>
    </lineage>
</organism>
<keyword evidence="5" id="KW-0406">Ion transport</keyword>
<dbReference type="PRINTS" id="PR01084">
    <property type="entry name" value="NAHEXCHNGR"/>
</dbReference>
<keyword evidence="6" id="KW-1133">Transmembrane helix</keyword>
<keyword evidence="4" id="KW-1003">Cell membrane</keyword>
<proteinExistence type="inferred from homology"/>
<dbReference type="PRINTS" id="PR01088">
    <property type="entry name" value="NAHEXCHNGR6"/>
</dbReference>
<dbReference type="Proteomes" id="UP000759131">
    <property type="component" value="Unassembled WGS sequence"/>
</dbReference>
<evidence type="ECO:0000256" key="2">
    <source>
        <dbReference type="ARBA" id="ARBA00007367"/>
    </source>
</evidence>
<dbReference type="PANTHER" id="PTHR10110">
    <property type="entry name" value="SODIUM/HYDROGEN EXCHANGER"/>
    <property type="match status" value="1"/>
</dbReference>
<evidence type="ECO:0000256" key="4">
    <source>
        <dbReference type="ARBA" id="ARBA00022475"/>
    </source>
</evidence>
<evidence type="ECO:0000256" key="6">
    <source>
        <dbReference type="SAM" id="Phobius"/>
    </source>
</evidence>
<dbReference type="GO" id="GO:0098719">
    <property type="term" value="P:sodium ion import across plasma membrane"/>
    <property type="evidence" value="ECO:0007669"/>
    <property type="project" value="TreeGrafter"/>
</dbReference>
<dbReference type="OrthoDB" id="196264at2759"/>
<dbReference type="GO" id="GO:0005886">
    <property type="term" value="C:plasma membrane"/>
    <property type="evidence" value="ECO:0007669"/>
    <property type="project" value="UniProtKB-SubCell"/>
</dbReference>
<dbReference type="AlphaFoldDB" id="A0A7R9KSP8"/>
<dbReference type="InterPro" id="IPR004709">
    <property type="entry name" value="NaH_exchanger"/>
</dbReference>
<dbReference type="InterPro" id="IPR018422">
    <property type="entry name" value="Cation/H_exchanger_CPA1"/>
</dbReference>
<dbReference type="GO" id="GO:0055037">
    <property type="term" value="C:recycling endosome"/>
    <property type="evidence" value="ECO:0007669"/>
    <property type="project" value="TreeGrafter"/>
</dbReference>
<dbReference type="GO" id="GO:0015386">
    <property type="term" value="F:potassium:proton antiporter activity"/>
    <property type="evidence" value="ECO:0007669"/>
    <property type="project" value="TreeGrafter"/>
</dbReference>
<comment type="similarity">
    <text evidence="2">Belongs to the monovalent cation:proton antiporter 1 (CPA1) transporter (TC 2.A.36) family.</text>
</comment>
<name>A0A7R9KSP8_9ACAR</name>
<gene>
    <name evidence="7" type="ORF">OSB1V03_LOCUS8810</name>
</gene>
<dbReference type="GO" id="GO:0051453">
    <property type="term" value="P:regulation of intracellular pH"/>
    <property type="evidence" value="ECO:0007669"/>
    <property type="project" value="TreeGrafter"/>
</dbReference>
<evidence type="ECO:0000313" key="8">
    <source>
        <dbReference type="Proteomes" id="UP000759131"/>
    </source>
</evidence>
<keyword evidence="6" id="KW-0812">Transmembrane</keyword>
<dbReference type="EMBL" id="CAJPIZ010005657">
    <property type="protein sequence ID" value="CAG2108818.1"/>
    <property type="molecule type" value="Genomic_DNA"/>
</dbReference>
<keyword evidence="6" id="KW-0472">Membrane</keyword>
<evidence type="ECO:0000313" key="7">
    <source>
        <dbReference type="EMBL" id="CAD7628388.1"/>
    </source>
</evidence>
<comment type="subcellular location">
    <subcellularLocation>
        <location evidence="1">Cell membrane</location>
        <topology evidence="1">Multi-pass membrane protein</topology>
    </subcellularLocation>
</comment>
<dbReference type="InterPro" id="IPR002090">
    <property type="entry name" value="NHE-6/7/9"/>
</dbReference>
<evidence type="ECO:0000256" key="1">
    <source>
        <dbReference type="ARBA" id="ARBA00004651"/>
    </source>
</evidence>
<evidence type="ECO:0000256" key="3">
    <source>
        <dbReference type="ARBA" id="ARBA00022448"/>
    </source>
</evidence>
<protein>
    <submittedName>
        <fullName evidence="7">Uncharacterized protein</fullName>
    </submittedName>
</protein>
<keyword evidence="3" id="KW-0813">Transport</keyword>